<keyword evidence="2" id="KW-1185">Reference proteome</keyword>
<gene>
    <name evidence="1" type="ORF">CROQUDRAFT_94873</name>
</gene>
<accession>A0A9P6NEJ9</accession>
<evidence type="ECO:0000313" key="2">
    <source>
        <dbReference type="Proteomes" id="UP000886653"/>
    </source>
</evidence>
<sequence>MSTIPQKRSEEPIRLSGRLTYKPTFDQPSGVNLHVRRELGVGLQYAILSVYAQSPRQVGAADSIPLEIWWVVHGHHADQSKTAHRFMVWSSSTERQDKARIGCESPGQVQISHGRVMVVNYSLMIIEQPERNSSATVSLSKMKIDHSWFGQIEHGKTTGTVINKLRIERHCLIRTWVSMIGQQADESSEWGRKGEG</sequence>
<reference evidence="1" key="1">
    <citation type="submission" date="2013-11" db="EMBL/GenBank/DDBJ databases">
        <title>Genome sequence of the fusiform rust pathogen reveals effectors for host alternation and coevolution with pine.</title>
        <authorList>
            <consortium name="DOE Joint Genome Institute"/>
            <person name="Smith K."/>
            <person name="Pendleton A."/>
            <person name="Kubisiak T."/>
            <person name="Anderson C."/>
            <person name="Salamov A."/>
            <person name="Aerts A."/>
            <person name="Riley R."/>
            <person name="Clum A."/>
            <person name="Lindquist E."/>
            <person name="Ence D."/>
            <person name="Campbell M."/>
            <person name="Kronenberg Z."/>
            <person name="Feau N."/>
            <person name="Dhillon B."/>
            <person name="Hamelin R."/>
            <person name="Burleigh J."/>
            <person name="Smith J."/>
            <person name="Yandell M."/>
            <person name="Nelson C."/>
            <person name="Grigoriev I."/>
            <person name="Davis J."/>
        </authorList>
    </citation>
    <scope>NUCLEOTIDE SEQUENCE</scope>
    <source>
        <strain evidence="1">G11</strain>
    </source>
</reference>
<organism evidence="1 2">
    <name type="scientific">Cronartium quercuum f. sp. fusiforme G11</name>
    <dbReference type="NCBI Taxonomy" id="708437"/>
    <lineage>
        <taxon>Eukaryota</taxon>
        <taxon>Fungi</taxon>
        <taxon>Dikarya</taxon>
        <taxon>Basidiomycota</taxon>
        <taxon>Pucciniomycotina</taxon>
        <taxon>Pucciniomycetes</taxon>
        <taxon>Pucciniales</taxon>
        <taxon>Coleosporiaceae</taxon>
        <taxon>Cronartium</taxon>
    </lineage>
</organism>
<dbReference type="AlphaFoldDB" id="A0A9P6NEJ9"/>
<proteinExistence type="predicted"/>
<name>A0A9P6NEJ9_9BASI</name>
<comment type="caution">
    <text evidence="1">The sequence shown here is derived from an EMBL/GenBank/DDBJ whole genome shotgun (WGS) entry which is preliminary data.</text>
</comment>
<evidence type="ECO:0000313" key="1">
    <source>
        <dbReference type="EMBL" id="KAG0144614.1"/>
    </source>
</evidence>
<dbReference type="Proteomes" id="UP000886653">
    <property type="component" value="Unassembled WGS sequence"/>
</dbReference>
<protein>
    <submittedName>
        <fullName evidence="1">Uncharacterized protein</fullName>
    </submittedName>
</protein>
<dbReference type="EMBL" id="MU167292">
    <property type="protein sequence ID" value="KAG0144614.1"/>
    <property type="molecule type" value="Genomic_DNA"/>
</dbReference>